<protein>
    <submittedName>
        <fullName evidence="1">Uncharacterized protein</fullName>
    </submittedName>
</protein>
<proteinExistence type="predicted"/>
<organism evidence="1 2">
    <name type="scientific">Rotaria socialis</name>
    <dbReference type="NCBI Taxonomy" id="392032"/>
    <lineage>
        <taxon>Eukaryota</taxon>
        <taxon>Metazoa</taxon>
        <taxon>Spiralia</taxon>
        <taxon>Gnathifera</taxon>
        <taxon>Rotifera</taxon>
        <taxon>Eurotatoria</taxon>
        <taxon>Bdelloidea</taxon>
        <taxon>Philodinida</taxon>
        <taxon>Philodinidae</taxon>
        <taxon>Rotaria</taxon>
    </lineage>
</organism>
<accession>A0A820QTZ1</accession>
<reference evidence="1" key="1">
    <citation type="submission" date="2021-02" db="EMBL/GenBank/DDBJ databases">
        <authorList>
            <person name="Nowell W R."/>
        </authorList>
    </citation>
    <scope>NUCLEOTIDE SEQUENCE</scope>
</reference>
<dbReference type="Proteomes" id="UP000663851">
    <property type="component" value="Unassembled WGS sequence"/>
</dbReference>
<evidence type="ECO:0000313" key="2">
    <source>
        <dbReference type="Proteomes" id="UP000663851"/>
    </source>
</evidence>
<sequence length="86" mass="9133">MNKNATKIRAKGRYKAVPELRFASDGTKEGSKFLMGIPAACSLAASLELAPLRAISVDPPVICVMEMANGATGNDHLCHKNGHSDH</sequence>
<gene>
    <name evidence="1" type="ORF">HFQ381_LOCUS21927</name>
</gene>
<dbReference type="AlphaFoldDB" id="A0A820QTZ1"/>
<dbReference type="EMBL" id="CAJOBO010002016">
    <property type="protein sequence ID" value="CAF4425584.1"/>
    <property type="molecule type" value="Genomic_DNA"/>
</dbReference>
<evidence type="ECO:0000313" key="1">
    <source>
        <dbReference type="EMBL" id="CAF4425584.1"/>
    </source>
</evidence>
<name>A0A820QTZ1_9BILA</name>
<comment type="caution">
    <text evidence="1">The sequence shown here is derived from an EMBL/GenBank/DDBJ whole genome shotgun (WGS) entry which is preliminary data.</text>
</comment>